<keyword evidence="1" id="KW-0472">Membrane</keyword>
<name>A0ABP9MM33_9MICO</name>
<comment type="caution">
    <text evidence="2">The sequence shown here is derived from an EMBL/GenBank/DDBJ whole genome shotgun (WGS) entry which is preliminary data.</text>
</comment>
<dbReference type="RefSeq" id="WP_194415478.1">
    <property type="nucleotide sequence ID" value="NZ_JADIJF010000003.1"/>
</dbReference>
<proteinExistence type="predicted"/>
<dbReference type="EMBL" id="BAABKZ010000005">
    <property type="protein sequence ID" value="GAA5098310.1"/>
    <property type="molecule type" value="Genomic_DNA"/>
</dbReference>
<reference evidence="3" key="1">
    <citation type="journal article" date="2019" name="Int. J. Syst. Evol. Microbiol.">
        <title>The Global Catalogue of Microorganisms (GCM) 10K type strain sequencing project: providing services to taxonomists for standard genome sequencing and annotation.</title>
        <authorList>
            <consortium name="The Broad Institute Genomics Platform"/>
            <consortium name="The Broad Institute Genome Sequencing Center for Infectious Disease"/>
            <person name="Wu L."/>
            <person name="Ma J."/>
        </authorList>
    </citation>
    <scope>NUCLEOTIDE SEQUENCE [LARGE SCALE GENOMIC DNA]</scope>
    <source>
        <strain evidence="3">JCM 18959</strain>
    </source>
</reference>
<gene>
    <name evidence="2" type="ORF">GCM10025760_33350</name>
</gene>
<organism evidence="2 3">
    <name type="scientific">Microbacterium yannicii</name>
    <dbReference type="NCBI Taxonomy" id="671622"/>
    <lineage>
        <taxon>Bacteria</taxon>
        <taxon>Bacillati</taxon>
        <taxon>Actinomycetota</taxon>
        <taxon>Actinomycetes</taxon>
        <taxon>Micrococcales</taxon>
        <taxon>Microbacteriaceae</taxon>
        <taxon>Microbacterium</taxon>
    </lineage>
</organism>
<sequence length="73" mass="7750">MMAELAHESAGHNRPTIIAIWGGAGAAFIGLWLMLPVALIALLTAWSSWQFEVSPAMASKFRLPSGPSDPSSQ</sequence>
<keyword evidence="3" id="KW-1185">Reference proteome</keyword>
<evidence type="ECO:0000313" key="2">
    <source>
        <dbReference type="EMBL" id="GAA5098310.1"/>
    </source>
</evidence>
<keyword evidence="1" id="KW-0812">Transmembrane</keyword>
<evidence type="ECO:0000256" key="1">
    <source>
        <dbReference type="SAM" id="Phobius"/>
    </source>
</evidence>
<evidence type="ECO:0000313" key="3">
    <source>
        <dbReference type="Proteomes" id="UP001501407"/>
    </source>
</evidence>
<accession>A0ABP9MM33</accession>
<dbReference type="Proteomes" id="UP001501407">
    <property type="component" value="Unassembled WGS sequence"/>
</dbReference>
<keyword evidence="1" id="KW-1133">Transmembrane helix</keyword>
<feature type="transmembrane region" description="Helical" evidence="1">
    <location>
        <begin position="20"/>
        <end position="43"/>
    </location>
</feature>
<protein>
    <submittedName>
        <fullName evidence="2">Uncharacterized protein</fullName>
    </submittedName>
</protein>